<keyword evidence="9" id="KW-1185">Reference proteome</keyword>
<sequence>MASTMLSRANAPHVLRPSTTQGPCQGLVKPIRVAALCQHQRMSRPVVVVSAAAMDVEELPDEEAVAQNNQRREKKRSKRFKAMQQKIGVTRTTELEPMEAIRLAKASASVRFTESIEAHARMGLDPKYTDQQLRATVSLPNGTGKQMRVAVLSQGANLEAAKGAGAEVFGSDDLVDKITSGWLEFDKLIATPDMMPKVARLGRVLGPRGLMPNPKAGTVTTDVSAAVKEFKGGKVEYRLDKSGSVHVLCGRADFSDEKLLENLKAIQESIDANKPPGSKGQYWKSMHVCCTMGPSLRVNVPALAALKIKQQ</sequence>
<evidence type="ECO:0000313" key="9">
    <source>
        <dbReference type="Proteomes" id="UP000815325"/>
    </source>
</evidence>
<organism evidence="8 9">
    <name type="scientific">Dunaliella salina</name>
    <name type="common">Green alga</name>
    <name type="synonym">Protococcus salinus</name>
    <dbReference type="NCBI Taxonomy" id="3046"/>
    <lineage>
        <taxon>Eukaryota</taxon>
        <taxon>Viridiplantae</taxon>
        <taxon>Chlorophyta</taxon>
        <taxon>core chlorophytes</taxon>
        <taxon>Chlorophyceae</taxon>
        <taxon>CS clade</taxon>
        <taxon>Chlamydomonadales</taxon>
        <taxon>Dunaliellaceae</taxon>
        <taxon>Dunaliella</taxon>
    </lineage>
</organism>
<accession>A0ABQ7GDA6</accession>
<dbReference type="PANTHER" id="PTHR36427:SF3">
    <property type="entry name" value="LARGE RIBOSOMAL SUBUNIT PROTEIN UL1M"/>
    <property type="match status" value="1"/>
</dbReference>
<dbReference type="Gene3D" id="3.40.50.790">
    <property type="match status" value="1"/>
</dbReference>
<dbReference type="InterPro" id="IPR016095">
    <property type="entry name" value="Ribosomal_uL1_3-a/b-sand"/>
</dbReference>
<dbReference type="Gene3D" id="3.30.190.20">
    <property type="match status" value="1"/>
</dbReference>
<evidence type="ECO:0000256" key="5">
    <source>
        <dbReference type="ARBA" id="ARBA00023274"/>
    </source>
</evidence>
<feature type="region of interest" description="Disordered" evidence="7">
    <location>
        <begin position="1"/>
        <end position="23"/>
    </location>
</feature>
<comment type="similarity">
    <text evidence="1 6">Belongs to the universal ribosomal protein uL1 family.</text>
</comment>
<keyword evidence="2" id="KW-0699">rRNA-binding</keyword>
<dbReference type="HAMAP" id="MF_01318_B">
    <property type="entry name" value="Ribosomal_uL1_B"/>
    <property type="match status" value="1"/>
</dbReference>
<dbReference type="Pfam" id="PF00687">
    <property type="entry name" value="Ribosomal_L1"/>
    <property type="match status" value="1"/>
</dbReference>
<dbReference type="SUPFAM" id="SSF56808">
    <property type="entry name" value="Ribosomal protein L1"/>
    <property type="match status" value="1"/>
</dbReference>
<dbReference type="GO" id="GO:0005840">
    <property type="term" value="C:ribosome"/>
    <property type="evidence" value="ECO:0007669"/>
    <property type="project" value="UniProtKB-KW"/>
</dbReference>
<dbReference type="InterPro" id="IPR023674">
    <property type="entry name" value="Ribosomal_uL1-like"/>
</dbReference>
<dbReference type="Proteomes" id="UP000815325">
    <property type="component" value="Unassembled WGS sequence"/>
</dbReference>
<evidence type="ECO:0000256" key="7">
    <source>
        <dbReference type="SAM" id="MobiDB-lite"/>
    </source>
</evidence>
<keyword evidence="4 6" id="KW-0689">Ribosomal protein</keyword>
<dbReference type="PROSITE" id="PS01199">
    <property type="entry name" value="RIBOSOMAL_L1"/>
    <property type="match status" value="1"/>
</dbReference>
<comment type="caution">
    <text evidence="8">The sequence shown here is derived from an EMBL/GenBank/DDBJ whole genome shotgun (WGS) entry which is preliminary data.</text>
</comment>
<name>A0ABQ7GDA6_DUNSA</name>
<evidence type="ECO:0000256" key="1">
    <source>
        <dbReference type="ARBA" id="ARBA00010531"/>
    </source>
</evidence>
<dbReference type="InterPro" id="IPR023673">
    <property type="entry name" value="Ribosomal_uL1_CS"/>
</dbReference>
<reference evidence="8" key="1">
    <citation type="submission" date="2017-08" db="EMBL/GenBank/DDBJ databases">
        <authorList>
            <person name="Polle J.E."/>
            <person name="Barry K."/>
            <person name="Cushman J."/>
            <person name="Schmutz J."/>
            <person name="Tran D."/>
            <person name="Hathwaick L.T."/>
            <person name="Yim W.C."/>
            <person name="Jenkins J."/>
            <person name="Mckie-Krisberg Z.M."/>
            <person name="Prochnik S."/>
            <person name="Lindquist E."/>
            <person name="Dockter R.B."/>
            <person name="Adam C."/>
            <person name="Molina H."/>
            <person name="Bunkerborg J."/>
            <person name="Jin E."/>
            <person name="Buchheim M."/>
            <person name="Magnuson J."/>
        </authorList>
    </citation>
    <scope>NUCLEOTIDE SEQUENCE</scope>
    <source>
        <strain evidence="8">CCAP 19/18</strain>
    </source>
</reference>
<dbReference type="InterPro" id="IPR028364">
    <property type="entry name" value="Ribosomal_uL1/biogenesis"/>
</dbReference>
<evidence type="ECO:0000313" key="8">
    <source>
        <dbReference type="EMBL" id="KAF5832589.1"/>
    </source>
</evidence>
<dbReference type="CDD" id="cd00403">
    <property type="entry name" value="Ribosomal_L1"/>
    <property type="match status" value="1"/>
</dbReference>
<keyword evidence="3" id="KW-0694">RNA-binding</keyword>
<dbReference type="EMBL" id="MU069862">
    <property type="protein sequence ID" value="KAF5832589.1"/>
    <property type="molecule type" value="Genomic_DNA"/>
</dbReference>
<protein>
    <recommendedName>
        <fullName evidence="6">Ribosomal protein</fullName>
    </recommendedName>
</protein>
<gene>
    <name evidence="8" type="ORF">DUNSADRAFT_11461</name>
</gene>
<dbReference type="NCBIfam" id="TIGR01169">
    <property type="entry name" value="rplA_bact"/>
    <property type="match status" value="1"/>
</dbReference>
<keyword evidence="5 6" id="KW-0687">Ribonucleoprotein</keyword>
<evidence type="ECO:0000256" key="4">
    <source>
        <dbReference type="ARBA" id="ARBA00022980"/>
    </source>
</evidence>
<evidence type="ECO:0000256" key="3">
    <source>
        <dbReference type="ARBA" id="ARBA00022884"/>
    </source>
</evidence>
<dbReference type="InterPro" id="IPR005878">
    <property type="entry name" value="Ribosom_uL1_bac-type"/>
</dbReference>
<dbReference type="PANTHER" id="PTHR36427">
    <property type="entry name" value="54S RIBOSOMAL PROTEIN L1, MITOCHONDRIAL"/>
    <property type="match status" value="1"/>
</dbReference>
<evidence type="ECO:0000256" key="6">
    <source>
        <dbReference type="RuleBase" id="RU000659"/>
    </source>
</evidence>
<proteinExistence type="inferred from homology"/>
<evidence type="ECO:0000256" key="2">
    <source>
        <dbReference type="ARBA" id="ARBA00022730"/>
    </source>
</evidence>